<feature type="region of interest" description="Disordered" evidence="1">
    <location>
        <begin position="122"/>
        <end position="162"/>
    </location>
</feature>
<evidence type="ECO:0000256" key="1">
    <source>
        <dbReference type="SAM" id="MobiDB-lite"/>
    </source>
</evidence>
<evidence type="ECO:0000313" key="3">
    <source>
        <dbReference type="Proteomes" id="UP000683000"/>
    </source>
</evidence>
<keyword evidence="3" id="KW-1185">Reference proteome</keyword>
<dbReference type="AlphaFoldDB" id="A0A8I3ADE6"/>
<comment type="caution">
    <text evidence="2">The sequence shown here is derived from an EMBL/GenBank/DDBJ whole genome shotgun (WGS) entry which is preliminary data.</text>
</comment>
<sequence length="162" mass="17278">MALLELVDNPRDFKLEMTARACRSGAAHGQVAVENAKGGQLRSVTRGNLQKVLRYRGGEALADISQKATAHIESLLARPILQQRTQVAENSRAENAKAPYGVAFPKTSLHAGFAVPGEVRPAGQLAKGALTRTGWTPRSRLGSANKGPPRPSAYTAQTLRPS</sequence>
<accession>A0A8I3ADE6</accession>
<dbReference type="Proteomes" id="UP000683000">
    <property type="component" value="Unassembled WGS sequence"/>
</dbReference>
<protein>
    <submittedName>
        <fullName evidence="2">Uncharacterized protein</fullName>
    </submittedName>
</protein>
<reference evidence="2" key="1">
    <citation type="submission" date="2021-03" db="EMBL/GenBank/DDBJ databases">
        <title>Evolutionary innovations through gain and loss of genes in the ectomycorrhizal Boletales.</title>
        <authorList>
            <person name="Wu G."/>
            <person name="Miyauchi S."/>
            <person name="Morin E."/>
            <person name="Yang Z.-L."/>
            <person name="Xu J."/>
            <person name="Martin F.M."/>
        </authorList>
    </citation>
    <scope>NUCLEOTIDE SEQUENCE</scope>
    <source>
        <strain evidence="2">BR01</strain>
    </source>
</reference>
<evidence type="ECO:0000313" key="2">
    <source>
        <dbReference type="EMBL" id="KAG6381248.1"/>
    </source>
</evidence>
<dbReference type="OrthoDB" id="275000at2759"/>
<name>A0A8I3ADE6_9AGAM</name>
<organism evidence="2 3">
    <name type="scientific">Boletus reticuloceps</name>
    <dbReference type="NCBI Taxonomy" id="495285"/>
    <lineage>
        <taxon>Eukaryota</taxon>
        <taxon>Fungi</taxon>
        <taxon>Dikarya</taxon>
        <taxon>Basidiomycota</taxon>
        <taxon>Agaricomycotina</taxon>
        <taxon>Agaricomycetes</taxon>
        <taxon>Agaricomycetidae</taxon>
        <taxon>Boletales</taxon>
        <taxon>Boletineae</taxon>
        <taxon>Boletaceae</taxon>
        <taxon>Boletoideae</taxon>
        <taxon>Boletus</taxon>
    </lineage>
</organism>
<gene>
    <name evidence="2" type="ORF">JVT61DRAFT_5652</name>
</gene>
<dbReference type="EMBL" id="JAGFBS010000002">
    <property type="protein sequence ID" value="KAG6381248.1"/>
    <property type="molecule type" value="Genomic_DNA"/>
</dbReference>
<proteinExistence type="predicted"/>